<protein>
    <submittedName>
        <fullName evidence="2">Uncharacterized protein</fullName>
    </submittedName>
</protein>
<dbReference type="Proteomes" id="UP000002624">
    <property type="component" value="Unassembled WGS sequence"/>
</dbReference>
<feature type="region of interest" description="Disordered" evidence="1">
    <location>
        <begin position="1"/>
        <end position="29"/>
    </location>
</feature>
<dbReference type="EMBL" id="GG692419">
    <property type="protein sequence ID" value="EER45080.1"/>
    <property type="molecule type" value="Genomic_DNA"/>
</dbReference>
<dbReference type="HOGENOM" id="CLU_1926966_0_0_1"/>
<name>C6H1S7_AJECH</name>
<gene>
    <name evidence="2" type="ORF">HCDG_00659</name>
</gene>
<reference evidence="3" key="1">
    <citation type="submission" date="2009-05" db="EMBL/GenBank/DDBJ databases">
        <title>The genome sequence of Ajellomyces capsulatus strain H143.</title>
        <authorList>
            <person name="Champion M."/>
            <person name="Cuomo C.A."/>
            <person name="Ma L.-J."/>
            <person name="Henn M.R."/>
            <person name="Sil A."/>
            <person name="Goldman B."/>
            <person name="Young S.K."/>
            <person name="Kodira C.D."/>
            <person name="Zeng Q."/>
            <person name="Koehrsen M."/>
            <person name="Alvarado L."/>
            <person name="Berlin A.M."/>
            <person name="Borenstein D."/>
            <person name="Chen Z."/>
            <person name="Engels R."/>
            <person name="Freedman E."/>
            <person name="Gellesch M."/>
            <person name="Goldberg J."/>
            <person name="Griggs A."/>
            <person name="Gujja S."/>
            <person name="Heiman D.I."/>
            <person name="Hepburn T.A."/>
            <person name="Howarth C."/>
            <person name="Jen D."/>
            <person name="Larson L."/>
            <person name="Lewis B."/>
            <person name="Mehta T."/>
            <person name="Park D."/>
            <person name="Pearson M."/>
            <person name="Roberts A."/>
            <person name="Saif S."/>
            <person name="Shea T.D."/>
            <person name="Shenoy N."/>
            <person name="Sisk P."/>
            <person name="Stolte C."/>
            <person name="Sykes S."/>
            <person name="Walk T."/>
            <person name="White J."/>
            <person name="Yandava C."/>
            <person name="Klein B."/>
            <person name="McEwen J.G."/>
            <person name="Puccia R."/>
            <person name="Goldman G.H."/>
            <person name="Felipe M.S."/>
            <person name="Nino-Vega G."/>
            <person name="San-Blas G."/>
            <person name="Taylor J.W."/>
            <person name="Mendoza L."/>
            <person name="Galagan J.E."/>
            <person name="Nusbaum C."/>
            <person name="Birren B.W."/>
        </authorList>
    </citation>
    <scope>NUCLEOTIDE SEQUENCE [LARGE SCALE GENOMIC DNA]</scope>
    <source>
        <strain evidence="3">H143</strain>
    </source>
</reference>
<organism evidence="2 3">
    <name type="scientific">Ajellomyces capsulatus (strain H143)</name>
    <name type="common">Darling's disease fungus</name>
    <name type="synonym">Histoplasma capsulatum</name>
    <dbReference type="NCBI Taxonomy" id="544712"/>
    <lineage>
        <taxon>Eukaryota</taxon>
        <taxon>Fungi</taxon>
        <taxon>Dikarya</taxon>
        <taxon>Ascomycota</taxon>
        <taxon>Pezizomycotina</taxon>
        <taxon>Eurotiomycetes</taxon>
        <taxon>Eurotiomycetidae</taxon>
        <taxon>Onygenales</taxon>
        <taxon>Ajellomycetaceae</taxon>
        <taxon>Histoplasma</taxon>
    </lineage>
</organism>
<evidence type="ECO:0000313" key="3">
    <source>
        <dbReference type="Proteomes" id="UP000002624"/>
    </source>
</evidence>
<feature type="compositionally biased region" description="Polar residues" evidence="1">
    <location>
        <begin position="15"/>
        <end position="29"/>
    </location>
</feature>
<proteinExistence type="predicted"/>
<accession>C6H1S7</accession>
<evidence type="ECO:0000313" key="2">
    <source>
        <dbReference type="EMBL" id="EER45080.1"/>
    </source>
</evidence>
<dbReference type="AlphaFoldDB" id="C6H1S7"/>
<sequence>MDELNLAAGDGKGCGNSTVESSRGTPNAAMSSASHELTYGRGHMMFLLTDLKDILLVLSDLCASSKALQSSGYLSVKHWSWPCRMLGQGIKCGCERQDATKFEYNRVCPSGYTYVIALKVFLKRPIPTSES</sequence>
<dbReference type="VEuPathDB" id="FungiDB:HCDG_00659"/>
<evidence type="ECO:0000256" key="1">
    <source>
        <dbReference type="SAM" id="MobiDB-lite"/>
    </source>
</evidence>